<comment type="caution">
    <text evidence="4">The sequence shown here is derived from an EMBL/GenBank/DDBJ whole genome shotgun (WGS) entry which is preliminary data.</text>
</comment>
<keyword evidence="2" id="KW-0812">Transmembrane</keyword>
<dbReference type="InterPro" id="IPR026622">
    <property type="entry name" value="Mxra7"/>
</dbReference>
<protein>
    <recommendedName>
        <fullName evidence="3">Matrix-remodeling-associated protein 7 helical domain-containing protein</fullName>
    </recommendedName>
</protein>
<dbReference type="Proteomes" id="UP001347796">
    <property type="component" value="Unassembled WGS sequence"/>
</dbReference>
<keyword evidence="5" id="KW-1185">Reference proteome</keyword>
<keyword evidence="2" id="KW-0472">Membrane</keyword>
<accession>A0AAN8Q4J3</accession>
<name>A0AAN8Q4J3_PATCE</name>
<dbReference type="AlphaFoldDB" id="A0AAN8Q4J3"/>
<gene>
    <name evidence="4" type="ORF">SNE40_005336</name>
</gene>
<dbReference type="PANTHER" id="PTHR21845:SF2">
    <property type="entry name" value="MATRIX-REMODELING-ASSOCIATED PROTEIN 7"/>
    <property type="match status" value="1"/>
</dbReference>
<evidence type="ECO:0000313" key="4">
    <source>
        <dbReference type="EMBL" id="KAK6187271.1"/>
    </source>
</evidence>
<evidence type="ECO:0000259" key="3">
    <source>
        <dbReference type="Pfam" id="PF25473"/>
    </source>
</evidence>
<feature type="compositionally biased region" description="Basic and acidic residues" evidence="1">
    <location>
        <begin position="49"/>
        <end position="63"/>
    </location>
</feature>
<evidence type="ECO:0000256" key="1">
    <source>
        <dbReference type="SAM" id="MobiDB-lite"/>
    </source>
</evidence>
<feature type="domain" description="Matrix-remodeling-associated protein 7 helical" evidence="3">
    <location>
        <begin position="104"/>
        <end position="165"/>
    </location>
</feature>
<reference evidence="4 5" key="1">
    <citation type="submission" date="2024-01" db="EMBL/GenBank/DDBJ databases">
        <title>The genome of the rayed Mediterranean limpet Patella caerulea (Linnaeus, 1758).</title>
        <authorList>
            <person name="Anh-Thu Weber A."/>
            <person name="Halstead-Nussloch G."/>
        </authorList>
    </citation>
    <scope>NUCLEOTIDE SEQUENCE [LARGE SCALE GENOMIC DNA]</scope>
    <source>
        <strain evidence="4">AATW-2023a</strain>
        <tissue evidence="4">Whole specimen</tissue>
    </source>
</reference>
<keyword evidence="2" id="KW-1133">Transmembrane helix</keyword>
<dbReference type="Pfam" id="PF25473">
    <property type="entry name" value="MXRA7_helical"/>
    <property type="match status" value="1"/>
</dbReference>
<dbReference type="InterPro" id="IPR057534">
    <property type="entry name" value="MXRA7_helical"/>
</dbReference>
<organism evidence="4 5">
    <name type="scientific">Patella caerulea</name>
    <name type="common">Rayed Mediterranean limpet</name>
    <dbReference type="NCBI Taxonomy" id="87958"/>
    <lineage>
        <taxon>Eukaryota</taxon>
        <taxon>Metazoa</taxon>
        <taxon>Spiralia</taxon>
        <taxon>Lophotrochozoa</taxon>
        <taxon>Mollusca</taxon>
        <taxon>Gastropoda</taxon>
        <taxon>Patellogastropoda</taxon>
        <taxon>Patelloidea</taxon>
        <taxon>Patellidae</taxon>
        <taxon>Patella</taxon>
    </lineage>
</organism>
<feature type="compositionally biased region" description="Basic and acidic residues" evidence="1">
    <location>
        <begin position="74"/>
        <end position="83"/>
    </location>
</feature>
<evidence type="ECO:0000256" key="2">
    <source>
        <dbReference type="SAM" id="Phobius"/>
    </source>
</evidence>
<evidence type="ECO:0000313" key="5">
    <source>
        <dbReference type="Proteomes" id="UP001347796"/>
    </source>
</evidence>
<dbReference type="PANTHER" id="PTHR21845">
    <property type="entry name" value="TRANSMEMBRANE ANCHOR PROTEIN 1"/>
    <property type="match status" value="1"/>
</dbReference>
<feature type="compositionally biased region" description="Acidic residues" evidence="1">
    <location>
        <begin position="64"/>
        <end position="73"/>
    </location>
</feature>
<sequence>MMDFLAENSVYFYGISIVLTICALVASTRYTMKNILKVWGGEKKITDADDRRENELDDGRGSEGDDEAEDEAGQGDRIERIKKDLEEREIDPVEYCEHIQGEVKRVKQKVATKKIQESMSPEQLQAERDIQRQQLEQIFSLMKEQEDKFGVKTVTDIQEQMKLYC</sequence>
<feature type="region of interest" description="Disordered" evidence="1">
    <location>
        <begin position="49"/>
        <end position="83"/>
    </location>
</feature>
<feature type="transmembrane region" description="Helical" evidence="2">
    <location>
        <begin position="12"/>
        <end position="30"/>
    </location>
</feature>
<dbReference type="EMBL" id="JAZGQO010000004">
    <property type="protein sequence ID" value="KAK6187271.1"/>
    <property type="molecule type" value="Genomic_DNA"/>
</dbReference>
<proteinExistence type="predicted"/>